<name>A0A6I8VYV7_DROPS</name>
<proteinExistence type="predicted"/>
<evidence type="ECO:0000256" key="1">
    <source>
        <dbReference type="SAM" id="Phobius"/>
    </source>
</evidence>
<feature type="chain" id="PRO_5026042730" evidence="2">
    <location>
        <begin position="25"/>
        <end position="202"/>
    </location>
</feature>
<feature type="transmembrane region" description="Helical" evidence="1">
    <location>
        <begin position="129"/>
        <end position="152"/>
    </location>
</feature>
<evidence type="ECO:0000313" key="4">
    <source>
        <dbReference type="RefSeq" id="XP_033236173.1"/>
    </source>
</evidence>
<organism evidence="3 4">
    <name type="scientific">Drosophila pseudoobscura pseudoobscura</name>
    <name type="common">Fruit fly</name>
    <dbReference type="NCBI Taxonomy" id="46245"/>
    <lineage>
        <taxon>Eukaryota</taxon>
        <taxon>Metazoa</taxon>
        <taxon>Ecdysozoa</taxon>
        <taxon>Arthropoda</taxon>
        <taxon>Hexapoda</taxon>
        <taxon>Insecta</taxon>
        <taxon>Pterygota</taxon>
        <taxon>Neoptera</taxon>
        <taxon>Endopterygota</taxon>
        <taxon>Diptera</taxon>
        <taxon>Brachycera</taxon>
        <taxon>Muscomorpha</taxon>
        <taxon>Ephydroidea</taxon>
        <taxon>Drosophilidae</taxon>
        <taxon>Drosophila</taxon>
        <taxon>Sophophora</taxon>
    </lineage>
</organism>
<gene>
    <name evidence="4" type="primary">LOC6902699</name>
</gene>
<dbReference type="ExpressionAtlas" id="A0A6I8VYV7">
    <property type="expression patterns" value="baseline"/>
</dbReference>
<sequence>MWNLMAVLPVILLVFQGLPVPSSSDPVWGLEFLTNLNDVVTKKIKRSMEELEDSSILKAKESYLSLKEASELPFLQLDEKIMAYNNYEKVYGVRQNPELESDADSTTELTEKFPVQKRTIFTLLFETSIFSIFSGLGLFGSLASRVWNALLCDRVKARKLKKKIDALCCSFSNFNCRRPSHNKKKDKDCEEIQAIITDIYKD</sequence>
<keyword evidence="1" id="KW-0472">Membrane</keyword>
<protein>
    <submittedName>
        <fullName evidence="4">Uncharacterized protein isoform X2</fullName>
    </submittedName>
</protein>
<keyword evidence="1" id="KW-0812">Transmembrane</keyword>
<accession>A0A6I8VYV7</accession>
<keyword evidence="1" id="KW-1133">Transmembrane helix</keyword>
<dbReference type="RefSeq" id="XP_033236173.1">
    <property type="nucleotide sequence ID" value="XM_033380282.1"/>
</dbReference>
<evidence type="ECO:0000256" key="2">
    <source>
        <dbReference type="SAM" id="SignalP"/>
    </source>
</evidence>
<keyword evidence="3" id="KW-1185">Reference proteome</keyword>
<evidence type="ECO:0000313" key="3">
    <source>
        <dbReference type="Proteomes" id="UP000001819"/>
    </source>
</evidence>
<dbReference type="Proteomes" id="UP000001819">
    <property type="component" value="Chromosome 4"/>
</dbReference>
<keyword evidence="2" id="KW-0732">Signal</keyword>
<reference evidence="4" key="1">
    <citation type="submission" date="2025-08" db="UniProtKB">
        <authorList>
            <consortium name="RefSeq"/>
        </authorList>
    </citation>
    <scope>IDENTIFICATION</scope>
    <source>
        <strain evidence="4">MV-25-SWS-2005</strain>
        <tissue evidence="4">Whole body</tissue>
    </source>
</reference>
<feature type="signal peptide" evidence="2">
    <location>
        <begin position="1"/>
        <end position="24"/>
    </location>
</feature>
<dbReference type="AlphaFoldDB" id="A0A6I8VYV7"/>